<protein>
    <recommendedName>
        <fullName evidence="8">Serine protease</fullName>
    </recommendedName>
</protein>
<sequence>MEKKFERLSWTEIGIISFMGLVLLISLAVSWHKKSQTSSGESTIAQQAPTIQKKATDTLIQEAENAVIVLEGTQTEEKLLEAQFAVNKLKDVSKKEALQKRINQVKELVGQQTDSQKQAKLKAELAKAEAAKKLEEQKKTAESETEQSTTASEKETRRQGSYSVPVQNTYRGQQPPLTTENQQQINSSDTSTNSPVESSETAPAEESVNSSASIETETTPQTSETSETEHLTDPNITTDNP</sequence>
<reference evidence="6 7" key="1">
    <citation type="journal article" date="2018" name="Genome Biol. Evol.">
        <title>Complete Genome Sequence of Streptococcus ruminantium sp. nov. GUT-187T (=DSM 104980T =JCM 31869T), the Type Strain of S. ruminantium, and Comparison with Genome Sequences of Streptococcus suis Strains.</title>
        <authorList>
            <person name="Tohya M."/>
            <person name="Sekizaki T."/>
            <person name="Miyoshi-Akiyama T."/>
        </authorList>
    </citation>
    <scope>NUCLEOTIDE SEQUENCE [LARGE SCALE GENOMIC DNA]</scope>
    <source>
        <strain evidence="6 7">GUT187T</strain>
    </source>
</reference>
<dbReference type="Gene3D" id="1.10.10.1270">
    <property type="entry name" value="Sbi, C3 binding domain IV"/>
    <property type="match status" value="1"/>
</dbReference>
<dbReference type="OrthoDB" id="9804933at2"/>
<dbReference type="KEGG" id="srq:SR187_7560"/>
<keyword evidence="2" id="KW-0964">Secreted</keyword>
<name>A0A2Z5TS01_9STRE</name>
<evidence type="ECO:0000256" key="3">
    <source>
        <dbReference type="ARBA" id="ARBA00022729"/>
    </source>
</evidence>
<keyword evidence="5" id="KW-0472">Membrane</keyword>
<keyword evidence="3" id="KW-0732">Signal</keyword>
<dbReference type="EMBL" id="AP018400">
    <property type="protein sequence ID" value="BBA93115.1"/>
    <property type="molecule type" value="Genomic_DNA"/>
</dbReference>
<evidence type="ECO:0000256" key="1">
    <source>
        <dbReference type="ARBA" id="ARBA00004613"/>
    </source>
</evidence>
<comment type="subcellular location">
    <subcellularLocation>
        <location evidence="1">Secreted</location>
    </subcellularLocation>
</comment>
<dbReference type="GeneID" id="52230035"/>
<evidence type="ECO:0000313" key="6">
    <source>
        <dbReference type="EMBL" id="BBA93115.1"/>
    </source>
</evidence>
<dbReference type="AlphaFoldDB" id="A0A2Z5TS01"/>
<keyword evidence="5" id="KW-1133">Transmembrane helix</keyword>
<evidence type="ECO:0008006" key="8">
    <source>
        <dbReference type="Google" id="ProtNLM"/>
    </source>
</evidence>
<accession>A0A2Z5TS01</accession>
<dbReference type="Proteomes" id="UP000269331">
    <property type="component" value="Chromosome"/>
</dbReference>
<evidence type="ECO:0000256" key="5">
    <source>
        <dbReference type="SAM" id="Phobius"/>
    </source>
</evidence>
<keyword evidence="5" id="KW-0812">Transmembrane</keyword>
<evidence type="ECO:0000313" key="7">
    <source>
        <dbReference type="Proteomes" id="UP000269331"/>
    </source>
</evidence>
<evidence type="ECO:0000256" key="4">
    <source>
        <dbReference type="SAM" id="MobiDB-lite"/>
    </source>
</evidence>
<feature type="compositionally biased region" description="Low complexity" evidence="4">
    <location>
        <begin position="215"/>
        <end position="225"/>
    </location>
</feature>
<feature type="transmembrane region" description="Helical" evidence="5">
    <location>
        <begin position="12"/>
        <end position="31"/>
    </location>
</feature>
<dbReference type="InterPro" id="IPR041909">
    <property type="entry name" value="Sbi_C3_db_domIV"/>
</dbReference>
<feature type="region of interest" description="Disordered" evidence="4">
    <location>
        <begin position="134"/>
        <end position="241"/>
    </location>
</feature>
<organism evidence="6 7">
    <name type="scientific">Streptococcus ruminantium</name>
    <dbReference type="NCBI Taxonomy" id="1917441"/>
    <lineage>
        <taxon>Bacteria</taxon>
        <taxon>Bacillati</taxon>
        <taxon>Bacillota</taxon>
        <taxon>Bacilli</taxon>
        <taxon>Lactobacillales</taxon>
        <taxon>Streptococcaceae</taxon>
        <taxon>Streptococcus</taxon>
    </lineage>
</organism>
<dbReference type="GO" id="GO:0005576">
    <property type="term" value="C:extracellular region"/>
    <property type="evidence" value="ECO:0007669"/>
    <property type="project" value="UniProtKB-SubCell"/>
</dbReference>
<gene>
    <name evidence="6" type="ORF">SR187_7560</name>
</gene>
<dbReference type="RefSeq" id="WP_120172022.1">
    <property type="nucleotide sequence ID" value="NZ_AP018400.1"/>
</dbReference>
<feature type="compositionally biased region" description="Polar residues" evidence="4">
    <location>
        <begin position="159"/>
        <end position="214"/>
    </location>
</feature>
<evidence type="ECO:0000256" key="2">
    <source>
        <dbReference type="ARBA" id="ARBA00022525"/>
    </source>
</evidence>
<proteinExistence type="predicted"/>